<dbReference type="RefSeq" id="WP_034291150.1">
    <property type="nucleotide sequence ID" value="NZ_CP091519.2"/>
</dbReference>
<dbReference type="GO" id="GO:0005829">
    <property type="term" value="C:cytosol"/>
    <property type="evidence" value="ECO:0007669"/>
    <property type="project" value="TreeGrafter"/>
</dbReference>
<dbReference type="InterPro" id="IPR006314">
    <property type="entry name" value="Dyp_peroxidase"/>
</dbReference>
<dbReference type="SUPFAM" id="SSF54909">
    <property type="entry name" value="Dimeric alpha+beta barrel"/>
    <property type="match status" value="1"/>
</dbReference>
<dbReference type="Pfam" id="PF20628">
    <property type="entry name" value="Dyp_perox_C"/>
    <property type="match status" value="1"/>
</dbReference>
<dbReference type="Proteomes" id="UP000254209">
    <property type="component" value="Unassembled WGS sequence"/>
</dbReference>
<dbReference type="GO" id="GO:0004601">
    <property type="term" value="F:peroxidase activity"/>
    <property type="evidence" value="ECO:0007669"/>
    <property type="project" value="UniProtKB-KW"/>
</dbReference>
<evidence type="ECO:0000256" key="3">
    <source>
        <dbReference type="ARBA" id="ARBA00022723"/>
    </source>
</evidence>
<reference evidence="9 10" key="1">
    <citation type="submission" date="2018-06" db="EMBL/GenBank/DDBJ databases">
        <authorList>
            <consortium name="Pathogen Informatics"/>
            <person name="Doyle S."/>
        </authorList>
    </citation>
    <scope>NUCLEOTIDE SEQUENCE [LARGE SCALE GENOMIC DNA]</scope>
    <source>
        <strain evidence="9 10">NCTC10283</strain>
    </source>
</reference>
<protein>
    <submittedName>
        <fullName evidence="9">Probable deferrochelatase/peroxidase YfeX</fullName>
        <ecNumber evidence="9">1.11.1.-</ecNumber>
    </submittedName>
</protein>
<evidence type="ECO:0000313" key="10">
    <source>
        <dbReference type="Proteomes" id="UP000254209"/>
    </source>
</evidence>
<evidence type="ECO:0000259" key="8">
    <source>
        <dbReference type="Pfam" id="PF20628"/>
    </source>
</evidence>
<evidence type="ECO:0000259" key="7">
    <source>
        <dbReference type="Pfam" id="PF04261"/>
    </source>
</evidence>
<keyword evidence="10" id="KW-1185">Reference proteome</keyword>
<evidence type="ECO:0000256" key="6">
    <source>
        <dbReference type="ARBA" id="ARBA00025737"/>
    </source>
</evidence>
<comment type="similarity">
    <text evidence="6">Belongs to the DyP-type peroxidase family.</text>
</comment>
<keyword evidence="5" id="KW-0408">Iron</keyword>
<name>A0A376BW04_9NEIS</name>
<dbReference type="STRING" id="1120980.GCA_000745955_00389"/>
<keyword evidence="3" id="KW-0479">Metal-binding</keyword>
<dbReference type="EMBL" id="UFSO01000003">
    <property type="protein sequence ID" value="SSY80995.1"/>
    <property type="molecule type" value="Genomic_DNA"/>
</dbReference>
<proteinExistence type="inferred from homology"/>
<keyword evidence="4 9" id="KW-0560">Oxidoreductase</keyword>
<evidence type="ECO:0000256" key="4">
    <source>
        <dbReference type="ARBA" id="ARBA00023002"/>
    </source>
</evidence>
<sequence length="297" mass="32926">MNTPQSAILPDHATAAIWLLADIIDKNRIQAACKHAVAACEAAQARYPNENIGLTIAFGADFWGSLKHSHEAAELKNFPSYGTGAHHAPATQHDLLIHIQSLNHDSNFSLAQDVLHAFGDSIVVRDETHGFRRHEERGLDGFVDGTENPQGDDIAAVALNEWGGSYVVLQHYQHDIPKWNAHSIAEQEEAIARHKISNEEFPKTERHPCSHIARTNLREDGVKLKIVRRSLPFGMVSGVHGLAFTAYCGRLHNIEVQLKHMFGDVEDGLTDLLLSRLTRAISGGYYYAPSVERLLDL</sequence>
<dbReference type="InterPro" id="IPR048328">
    <property type="entry name" value="Dyp_perox_C"/>
</dbReference>
<evidence type="ECO:0000313" key="9">
    <source>
        <dbReference type="EMBL" id="SSY80995.1"/>
    </source>
</evidence>
<dbReference type="OrthoDB" id="3251355at2"/>
<dbReference type="InterPro" id="IPR011008">
    <property type="entry name" value="Dimeric_a/b-barrel"/>
</dbReference>
<dbReference type="NCBIfam" id="TIGR01413">
    <property type="entry name" value="Dyp_perox_fam"/>
    <property type="match status" value="1"/>
</dbReference>
<evidence type="ECO:0000256" key="1">
    <source>
        <dbReference type="ARBA" id="ARBA00001970"/>
    </source>
</evidence>
<evidence type="ECO:0000256" key="2">
    <source>
        <dbReference type="ARBA" id="ARBA00022559"/>
    </source>
</evidence>
<dbReference type="GO" id="GO:0020037">
    <property type="term" value="F:heme binding"/>
    <property type="evidence" value="ECO:0007669"/>
    <property type="project" value="InterPro"/>
</dbReference>
<feature type="domain" description="Dyp-type peroxidase C-terminal" evidence="8">
    <location>
        <begin position="135"/>
        <end position="292"/>
    </location>
</feature>
<dbReference type="EC" id="1.11.1.-" evidence="9"/>
<keyword evidence="2 9" id="KW-0575">Peroxidase</keyword>
<organism evidence="9 10">
    <name type="scientific">Alysiella crassa</name>
    <dbReference type="NCBI Taxonomy" id="153491"/>
    <lineage>
        <taxon>Bacteria</taxon>
        <taxon>Pseudomonadati</taxon>
        <taxon>Pseudomonadota</taxon>
        <taxon>Betaproteobacteria</taxon>
        <taxon>Neisseriales</taxon>
        <taxon>Neisseriaceae</taxon>
        <taxon>Alysiella</taxon>
    </lineage>
</organism>
<gene>
    <name evidence="9" type="primary">yfeX</name>
    <name evidence="9" type="ORF">NCTC10283_02559</name>
</gene>
<evidence type="ECO:0000256" key="5">
    <source>
        <dbReference type="ARBA" id="ARBA00023004"/>
    </source>
</evidence>
<dbReference type="GO" id="GO:0046872">
    <property type="term" value="F:metal ion binding"/>
    <property type="evidence" value="ECO:0007669"/>
    <property type="project" value="UniProtKB-KW"/>
</dbReference>
<comment type="cofactor">
    <cofactor evidence="1">
        <name>heme b</name>
        <dbReference type="ChEBI" id="CHEBI:60344"/>
    </cofactor>
</comment>
<dbReference type="InterPro" id="IPR048327">
    <property type="entry name" value="Dyp_perox_N"/>
</dbReference>
<feature type="domain" description="Dyp-type peroxidase N-terminal" evidence="7">
    <location>
        <begin position="5"/>
        <end position="132"/>
    </location>
</feature>
<dbReference type="AlphaFoldDB" id="A0A376BW04"/>
<dbReference type="PANTHER" id="PTHR30521">
    <property type="entry name" value="DEFERROCHELATASE/PEROXIDASE"/>
    <property type="match status" value="1"/>
</dbReference>
<dbReference type="Pfam" id="PF04261">
    <property type="entry name" value="Dyp_perox_N"/>
    <property type="match status" value="1"/>
</dbReference>
<dbReference type="PROSITE" id="PS51404">
    <property type="entry name" value="DYP_PEROXIDASE"/>
    <property type="match status" value="1"/>
</dbReference>
<accession>A0A376BW04</accession>
<dbReference type="PANTHER" id="PTHR30521:SF0">
    <property type="entry name" value="DYP-TYPE PEROXIDASE FAMILY PROTEIN"/>
    <property type="match status" value="1"/>
</dbReference>